<dbReference type="InterPro" id="IPR055414">
    <property type="entry name" value="LRR_R13L4/SHOC2-like"/>
</dbReference>
<dbReference type="AlphaFoldDB" id="A0A6P6SKK7"/>
<evidence type="ECO:0000259" key="14">
    <source>
        <dbReference type="Pfam" id="PF23598"/>
    </source>
</evidence>
<dbReference type="Pfam" id="PF00560">
    <property type="entry name" value="LRR_1"/>
    <property type="match status" value="2"/>
</dbReference>
<dbReference type="RefSeq" id="XP_027066628.2">
    <property type="nucleotide sequence ID" value="XM_027210827.2"/>
</dbReference>
<evidence type="ECO:0000256" key="2">
    <source>
        <dbReference type="ARBA" id="ARBA00009592"/>
    </source>
</evidence>
<proteinExistence type="inferred from homology"/>
<dbReference type="PANTHER" id="PTHR48052:SF8">
    <property type="entry name" value="LRR RECEPTOR-LIKE SERINE_THREONINE-PROTEIN KINASE FLS2"/>
    <property type="match status" value="1"/>
</dbReference>
<keyword evidence="5 12" id="KW-0812">Transmembrane</keyword>
<dbReference type="Pfam" id="PF13855">
    <property type="entry name" value="LRR_8"/>
    <property type="match status" value="3"/>
</dbReference>
<dbReference type="InterPro" id="IPR001611">
    <property type="entry name" value="Leu-rich_rpt"/>
</dbReference>
<dbReference type="InterPro" id="IPR003591">
    <property type="entry name" value="Leu-rich_rpt_typical-subtyp"/>
</dbReference>
<keyword evidence="3" id="KW-1003">Cell membrane</keyword>
<feature type="domain" description="Leucine-rich repeat-containing N-terminal plant-type" evidence="13">
    <location>
        <begin position="32"/>
        <end position="73"/>
    </location>
</feature>
<feature type="transmembrane region" description="Helical" evidence="12">
    <location>
        <begin position="6"/>
        <end position="32"/>
    </location>
</feature>
<dbReference type="InterPro" id="IPR013210">
    <property type="entry name" value="LRR_N_plant-typ"/>
</dbReference>
<evidence type="ECO:0000256" key="1">
    <source>
        <dbReference type="ARBA" id="ARBA00004251"/>
    </source>
</evidence>
<sequence>MAKPPFLLLFLMFFSQILTCIITVGAFGICLSDQRLTLLQFRDGLLFDSTLSNKLVHWNQSSDCCSWGGVACDVVGHVISLELDNETISVKNADWKSLFTLRHLERLNLGDNNFDSIQIPEELSNLTRLKCLNLSIAGFTGQIPLGLSRMKSLVTLDLSNRFPDRRIQIKNIPGGLKAVFNNLTELRELYLDGVNISAEGRLWCDVFSSLSKLQVLTLTSCHLSGPITSSLLDLSSLTTLTLDNNNLSTVVPQFFSSFTNLTSLSLVSCNLIGKFPEKIFQLPTLQRVLLSDNPFLRGSLPEFPNQGSFTEIILSETNFSGSLPDSIGNLRALSRIDLWTSNFSGPIPANLSNLENLVYLDLSYNKFNGSVPSFQMSKKLVHIDLSHNSFTGPIPFAQYADLRDLESINLGYNSLTGNIPLSLFTLPSLQELQLSNNKFDGQMNEIPNASSSLLDVLDLGSNYLGGSIPKFIFELKRLTVLSISWNTFSGTVSLEMFQGLPHLSELDLSYNNLSIDASSNTGTSLSSFPQLSVLMLASCNLKIFPDVIKNQSRTMHLDLSLNHITGQIPNWIWDVGGGYLEQLNLSFNLLAEIQKPYTIPSDLLALDLHANQLRGEIPTPPLQFIYLDYSSNNFNTSIPPNIGDYLSYAVFLSLSNNSITGAIPESICNATYIEVLDLSKNALSGKLPACILGMEFLGVLNLGENNLHGLIPNAFPDKCSLRTLDLRMNALEGKIPRSLQNCKQLQVLNVGKNKMEDTFPCMLMKATDLLVLVLRSNRFQGETVCPRYNHSWTSLQILDIAHNNFSGALSPKHFFNWRVMMTEEDNEAKYLQFGFMELSNLYYKDAVTLTIKGLELELVKILRVYKVIDFSGNKFHGQIPMTIGELKQLYILNLSHNSLTGMIPEAIGNCTQLGVLDLSMNQLTGMIPVKLAGLTFLSFLNLSYNQLSGEIPVGRQLQTFTDASFYGNRGLCGFPLSISCNKSEANGLSWINASFESERDSSRNEIEWEYVSAALGFSVGLGIISWLNFSSPRWWEKFIALVLQLLLRILHRQVRQKYCRTPIRRL</sequence>
<dbReference type="PANTHER" id="PTHR48052">
    <property type="entry name" value="UNNAMED PRODUCT"/>
    <property type="match status" value="1"/>
</dbReference>
<keyword evidence="11" id="KW-0325">Glycoprotein</keyword>
<keyword evidence="8 12" id="KW-1133">Transmembrane helix</keyword>
<keyword evidence="4" id="KW-0433">Leucine-rich repeat</keyword>
<dbReference type="Proteomes" id="UP001652660">
    <property type="component" value="Chromosome 6c"/>
</dbReference>
<evidence type="ECO:0000256" key="8">
    <source>
        <dbReference type="ARBA" id="ARBA00022989"/>
    </source>
</evidence>
<evidence type="ECO:0000256" key="5">
    <source>
        <dbReference type="ARBA" id="ARBA00022692"/>
    </source>
</evidence>
<evidence type="ECO:0000256" key="11">
    <source>
        <dbReference type="ARBA" id="ARBA00023180"/>
    </source>
</evidence>
<keyword evidence="9 12" id="KW-0472">Membrane</keyword>
<evidence type="ECO:0000256" key="6">
    <source>
        <dbReference type="ARBA" id="ARBA00022729"/>
    </source>
</evidence>
<keyword evidence="10" id="KW-0675">Receptor</keyword>
<dbReference type="Pfam" id="PF08263">
    <property type="entry name" value="LRRNT_2"/>
    <property type="match status" value="1"/>
</dbReference>
<evidence type="ECO:0000256" key="9">
    <source>
        <dbReference type="ARBA" id="ARBA00023136"/>
    </source>
</evidence>
<comment type="subcellular location">
    <subcellularLocation>
        <location evidence="1">Cell membrane</location>
        <topology evidence="1">Single-pass type I membrane protein</topology>
    </subcellularLocation>
</comment>
<dbReference type="Pfam" id="PF23598">
    <property type="entry name" value="LRR_14"/>
    <property type="match status" value="1"/>
</dbReference>
<keyword evidence="6" id="KW-0732">Signal</keyword>
<reference evidence="16" key="2">
    <citation type="submission" date="2025-08" db="UniProtKB">
        <authorList>
            <consortium name="RefSeq"/>
        </authorList>
    </citation>
    <scope>IDENTIFICATION</scope>
    <source>
        <tissue evidence="16">Leaves</tissue>
    </source>
</reference>
<dbReference type="OrthoDB" id="1394818at2759"/>
<dbReference type="Gene3D" id="3.80.10.10">
    <property type="entry name" value="Ribonuclease Inhibitor"/>
    <property type="match status" value="7"/>
</dbReference>
<keyword evidence="7" id="KW-0677">Repeat</keyword>
<evidence type="ECO:0000256" key="4">
    <source>
        <dbReference type="ARBA" id="ARBA00022614"/>
    </source>
</evidence>
<dbReference type="GO" id="GO:0051707">
    <property type="term" value="P:response to other organism"/>
    <property type="evidence" value="ECO:0007669"/>
    <property type="project" value="UniProtKB-ARBA"/>
</dbReference>
<gene>
    <name evidence="16" type="primary">LOC113692414</name>
</gene>
<dbReference type="SMART" id="SM00369">
    <property type="entry name" value="LRR_TYP"/>
    <property type="match status" value="10"/>
</dbReference>
<organism evidence="15 16">
    <name type="scientific">Coffea arabica</name>
    <name type="common">Arabian coffee</name>
    <dbReference type="NCBI Taxonomy" id="13443"/>
    <lineage>
        <taxon>Eukaryota</taxon>
        <taxon>Viridiplantae</taxon>
        <taxon>Streptophyta</taxon>
        <taxon>Embryophyta</taxon>
        <taxon>Tracheophyta</taxon>
        <taxon>Spermatophyta</taxon>
        <taxon>Magnoliopsida</taxon>
        <taxon>eudicotyledons</taxon>
        <taxon>Gunneridae</taxon>
        <taxon>Pentapetalae</taxon>
        <taxon>asterids</taxon>
        <taxon>lamiids</taxon>
        <taxon>Gentianales</taxon>
        <taxon>Rubiaceae</taxon>
        <taxon>Ixoroideae</taxon>
        <taxon>Gardenieae complex</taxon>
        <taxon>Bertiereae - Coffeeae clade</taxon>
        <taxon>Coffeeae</taxon>
        <taxon>Coffea</taxon>
    </lineage>
</organism>
<evidence type="ECO:0000256" key="10">
    <source>
        <dbReference type="ARBA" id="ARBA00023170"/>
    </source>
</evidence>
<reference evidence="15" key="1">
    <citation type="journal article" date="2025" name="Foods">
        <title>Unveiling the Microbial Signatures of Arabica Coffee Cherries: Insights into Ripeness Specific Diversity, Functional Traits, and Implications for Quality and Safety.</title>
        <authorList>
            <consortium name="RefSeq"/>
            <person name="Tenea G.N."/>
            <person name="Cifuentes V."/>
            <person name="Reyes P."/>
            <person name="Cevallos-Vallejos M."/>
        </authorList>
    </citation>
    <scope>NUCLEOTIDE SEQUENCE [LARGE SCALE GENOMIC DNA]</scope>
</reference>
<name>A0A6P6SKK7_COFAR</name>
<evidence type="ECO:0000259" key="13">
    <source>
        <dbReference type="Pfam" id="PF08263"/>
    </source>
</evidence>
<evidence type="ECO:0000256" key="12">
    <source>
        <dbReference type="SAM" id="Phobius"/>
    </source>
</evidence>
<evidence type="ECO:0000256" key="7">
    <source>
        <dbReference type="ARBA" id="ARBA00022737"/>
    </source>
</evidence>
<dbReference type="PROSITE" id="PS51450">
    <property type="entry name" value="LRR"/>
    <property type="match status" value="1"/>
</dbReference>
<dbReference type="InterPro" id="IPR032675">
    <property type="entry name" value="LRR_dom_sf"/>
</dbReference>
<dbReference type="GO" id="GO:0005886">
    <property type="term" value="C:plasma membrane"/>
    <property type="evidence" value="ECO:0007669"/>
    <property type="project" value="UniProtKB-SubCell"/>
</dbReference>
<accession>A0A6P6SKK7</accession>
<comment type="similarity">
    <text evidence="2">Belongs to the RLP family.</text>
</comment>
<feature type="domain" description="Disease resistance R13L4/SHOC-2-like LRR" evidence="14">
    <location>
        <begin position="314"/>
        <end position="565"/>
    </location>
</feature>
<evidence type="ECO:0000313" key="16">
    <source>
        <dbReference type="RefSeq" id="XP_027066628.2"/>
    </source>
</evidence>
<dbReference type="SUPFAM" id="SSF52058">
    <property type="entry name" value="L domain-like"/>
    <property type="match status" value="3"/>
</dbReference>
<evidence type="ECO:0000313" key="15">
    <source>
        <dbReference type="Proteomes" id="UP001652660"/>
    </source>
</evidence>
<dbReference type="GO" id="GO:0006952">
    <property type="term" value="P:defense response"/>
    <property type="evidence" value="ECO:0007669"/>
    <property type="project" value="UniProtKB-ARBA"/>
</dbReference>
<protein>
    <submittedName>
        <fullName evidence="16">Receptor-like protein 6</fullName>
    </submittedName>
</protein>
<keyword evidence="15" id="KW-1185">Reference proteome</keyword>
<evidence type="ECO:0000256" key="3">
    <source>
        <dbReference type="ARBA" id="ARBA00022475"/>
    </source>
</evidence>
<dbReference type="GeneID" id="113692414"/>